<sequence length="73" mass="7995">MKERFKVTGMTCASCQANVQKAVEKLGVNSVNVNLVSETMNVSYDEKKISKDDIIDAVEKIGYGASPVNEKKI</sequence>
<reference evidence="5 6" key="1">
    <citation type="submission" date="2008-09" db="EMBL/GenBank/DDBJ databases">
        <authorList>
            <person name="Fulton L."/>
            <person name="Clifton S."/>
            <person name="Fulton B."/>
            <person name="Xu J."/>
            <person name="Minx P."/>
            <person name="Pepin K.H."/>
            <person name="Johnson M."/>
            <person name="Thiruvilangam P."/>
            <person name="Bhonagiri V."/>
            <person name="Nash W.E."/>
            <person name="Mardis E.R."/>
            <person name="Wilson R.K."/>
        </authorList>
    </citation>
    <scope>NUCLEOTIDE SEQUENCE [LARGE SCALE GENOMIC DNA]</scope>
    <source>
        <strain evidence="5 6">DSM 7454</strain>
    </source>
</reference>
<dbReference type="GO" id="GO:0046872">
    <property type="term" value="F:metal ion binding"/>
    <property type="evidence" value="ECO:0007669"/>
    <property type="project" value="UniProtKB-KW"/>
</dbReference>
<dbReference type="PROSITE" id="PS50846">
    <property type="entry name" value="HMA_2"/>
    <property type="match status" value="1"/>
</dbReference>
<dbReference type="Pfam" id="PF00403">
    <property type="entry name" value="HMA"/>
    <property type="match status" value="1"/>
</dbReference>
<proteinExistence type="predicted"/>
<dbReference type="eggNOG" id="COG2608">
    <property type="taxonomic scope" value="Bacteria"/>
</dbReference>
<accession>B6WAN9</accession>
<feature type="domain" description="HMA" evidence="4">
    <location>
        <begin position="1"/>
        <end position="66"/>
    </location>
</feature>
<keyword evidence="3" id="KW-0186">Copper</keyword>
<comment type="caution">
    <text evidence="5">The sequence shown here is derived from an EMBL/GenBank/DDBJ whole genome shotgun (WGS) entry which is preliminary data.</text>
</comment>
<gene>
    <name evidence="5" type="ORF">ANHYDRO_01756</name>
</gene>
<dbReference type="InterPro" id="IPR017969">
    <property type="entry name" value="Heavy-metal-associated_CS"/>
</dbReference>
<evidence type="ECO:0000256" key="1">
    <source>
        <dbReference type="ARBA" id="ARBA00015313"/>
    </source>
</evidence>
<evidence type="ECO:0000259" key="4">
    <source>
        <dbReference type="PROSITE" id="PS50846"/>
    </source>
</evidence>
<dbReference type="Gene3D" id="3.30.70.100">
    <property type="match status" value="1"/>
</dbReference>
<dbReference type="CDD" id="cd00371">
    <property type="entry name" value="HMA"/>
    <property type="match status" value="1"/>
</dbReference>
<dbReference type="FunFam" id="3.30.70.100:FF:000005">
    <property type="entry name" value="Copper-exporting P-type ATPase A"/>
    <property type="match status" value="1"/>
</dbReference>
<dbReference type="STRING" id="561177.ANHYDRO_01756"/>
<protein>
    <recommendedName>
        <fullName evidence="1">Copper chaperone CopZ</fullName>
    </recommendedName>
</protein>
<evidence type="ECO:0000313" key="6">
    <source>
        <dbReference type="Proteomes" id="UP000005451"/>
    </source>
</evidence>
<dbReference type="InterPro" id="IPR006121">
    <property type="entry name" value="HMA_dom"/>
</dbReference>
<dbReference type="EMBL" id="ABXA01000043">
    <property type="protein sequence ID" value="EEB35571.1"/>
    <property type="molecule type" value="Genomic_DNA"/>
</dbReference>
<name>B6WAN9_9FIRM</name>
<dbReference type="PANTHER" id="PTHR46594:SF4">
    <property type="entry name" value="P-TYPE CATION-TRANSPORTING ATPASE"/>
    <property type="match status" value="1"/>
</dbReference>
<dbReference type="PANTHER" id="PTHR46594">
    <property type="entry name" value="P-TYPE CATION-TRANSPORTING ATPASE"/>
    <property type="match status" value="1"/>
</dbReference>
<evidence type="ECO:0000256" key="3">
    <source>
        <dbReference type="ARBA" id="ARBA00023008"/>
    </source>
</evidence>
<dbReference type="InterPro" id="IPR036163">
    <property type="entry name" value="HMA_dom_sf"/>
</dbReference>
<reference evidence="5 6" key="2">
    <citation type="submission" date="2008-10" db="EMBL/GenBank/DDBJ databases">
        <title>Draft genome sequence of Anaerococcus hydrogenalis (DSM 7454).</title>
        <authorList>
            <person name="Sudarsanam P."/>
            <person name="Ley R."/>
            <person name="Guruge J."/>
            <person name="Turnbaugh P.J."/>
            <person name="Mahowald M."/>
            <person name="Liep D."/>
            <person name="Gordon J."/>
        </authorList>
    </citation>
    <scope>NUCLEOTIDE SEQUENCE [LARGE SCALE GENOMIC DNA]</scope>
    <source>
        <strain evidence="5 6">DSM 7454</strain>
    </source>
</reference>
<evidence type="ECO:0000313" key="5">
    <source>
        <dbReference type="EMBL" id="EEB35571.1"/>
    </source>
</evidence>
<dbReference type="PROSITE" id="PS01047">
    <property type="entry name" value="HMA_1"/>
    <property type="match status" value="1"/>
</dbReference>
<keyword evidence="2" id="KW-0479">Metal-binding</keyword>
<evidence type="ECO:0000256" key="2">
    <source>
        <dbReference type="ARBA" id="ARBA00022723"/>
    </source>
</evidence>
<organism evidence="5 6">
    <name type="scientific">Anaerococcus hydrogenalis DSM 7454</name>
    <dbReference type="NCBI Taxonomy" id="561177"/>
    <lineage>
        <taxon>Bacteria</taxon>
        <taxon>Bacillati</taxon>
        <taxon>Bacillota</taxon>
        <taxon>Tissierellia</taxon>
        <taxon>Tissierellales</taxon>
        <taxon>Peptoniphilaceae</taxon>
        <taxon>Anaerococcus</taxon>
    </lineage>
</organism>
<dbReference type="Proteomes" id="UP000005451">
    <property type="component" value="Unassembled WGS sequence"/>
</dbReference>
<dbReference type="SUPFAM" id="SSF55008">
    <property type="entry name" value="HMA, heavy metal-associated domain"/>
    <property type="match status" value="1"/>
</dbReference>
<dbReference type="AlphaFoldDB" id="B6WAN9"/>